<comment type="caution">
    <text evidence="3">The sequence shown here is derived from an EMBL/GenBank/DDBJ whole genome shotgun (WGS) entry which is preliminary data.</text>
</comment>
<dbReference type="AlphaFoldDB" id="A0A2N3KZ84"/>
<evidence type="ECO:0000313" key="3">
    <source>
        <dbReference type="EMBL" id="PKR55882.1"/>
    </source>
</evidence>
<sequence>MRTTLDRIRHAVSFEIIGLLIVIPLGGWVFDFGMNEIGVVAIVSATIAMLWNYVFNLVFDHIMRAFCGHTGKSLVLRVFHAIAFEAGLLTVLMPFIAWYLDVSLWRAFTMDVSFSAFYLVFAFAFNWAYDVIFPIPANRPKDSYAS</sequence>
<dbReference type="NCBIfam" id="NF033664">
    <property type="entry name" value="PACE_transport"/>
    <property type="match status" value="1"/>
</dbReference>
<feature type="transmembrane region" description="Helical" evidence="1">
    <location>
        <begin position="74"/>
        <end position="100"/>
    </location>
</feature>
<protein>
    <recommendedName>
        <fullName evidence="2">Chlorhexidine efflux transporter domain-containing protein</fullName>
    </recommendedName>
</protein>
<feature type="domain" description="Chlorhexidine efflux transporter" evidence="2">
    <location>
        <begin position="72"/>
        <end position="134"/>
    </location>
</feature>
<organism evidence="3 4">
    <name type="scientific">Thalassospira marina</name>
    <dbReference type="NCBI Taxonomy" id="2048283"/>
    <lineage>
        <taxon>Bacteria</taxon>
        <taxon>Pseudomonadati</taxon>
        <taxon>Pseudomonadota</taxon>
        <taxon>Alphaproteobacteria</taxon>
        <taxon>Rhodospirillales</taxon>
        <taxon>Thalassospiraceae</taxon>
        <taxon>Thalassospira</taxon>
    </lineage>
</organism>
<dbReference type="InterPro" id="IPR058208">
    <property type="entry name" value="PACE"/>
</dbReference>
<feature type="transmembrane region" description="Helical" evidence="1">
    <location>
        <begin position="112"/>
        <end position="133"/>
    </location>
</feature>
<dbReference type="RefSeq" id="WP_101263874.1">
    <property type="nucleotide sequence ID" value="NZ_NWTK01000001.1"/>
</dbReference>
<keyword evidence="1" id="KW-0472">Membrane</keyword>
<evidence type="ECO:0000259" key="2">
    <source>
        <dbReference type="Pfam" id="PF05232"/>
    </source>
</evidence>
<feature type="domain" description="Chlorhexidine efflux transporter" evidence="2">
    <location>
        <begin position="2"/>
        <end position="64"/>
    </location>
</feature>
<gene>
    <name evidence="3" type="ORF">COO20_01290</name>
</gene>
<dbReference type="Proteomes" id="UP000233597">
    <property type="component" value="Unassembled WGS sequence"/>
</dbReference>
<feature type="transmembrane region" description="Helical" evidence="1">
    <location>
        <begin position="36"/>
        <end position="54"/>
    </location>
</feature>
<keyword evidence="1" id="KW-1133">Transmembrane helix</keyword>
<proteinExistence type="predicted"/>
<feature type="transmembrane region" description="Helical" evidence="1">
    <location>
        <begin position="12"/>
        <end position="30"/>
    </location>
</feature>
<evidence type="ECO:0000313" key="4">
    <source>
        <dbReference type="Proteomes" id="UP000233597"/>
    </source>
</evidence>
<evidence type="ECO:0000256" key="1">
    <source>
        <dbReference type="SAM" id="Phobius"/>
    </source>
</evidence>
<name>A0A2N3KZ84_9PROT</name>
<reference evidence="3 4" key="1">
    <citation type="submission" date="2017-09" db="EMBL/GenBank/DDBJ databases">
        <title>Biodiversity and function of Thalassospira species in the particle-attached aromatic-hydrocarbon-degrading consortia from the surface seawater of the South China Sea.</title>
        <authorList>
            <person name="Dong C."/>
            <person name="Liu R."/>
            <person name="Shao Z."/>
        </authorList>
    </citation>
    <scope>NUCLEOTIDE SEQUENCE [LARGE SCALE GENOMIC DNA]</scope>
    <source>
        <strain evidence="3 4">CSC1P2</strain>
    </source>
</reference>
<dbReference type="Pfam" id="PF05232">
    <property type="entry name" value="BTP"/>
    <property type="match status" value="2"/>
</dbReference>
<dbReference type="EMBL" id="NWTK01000001">
    <property type="protein sequence ID" value="PKR55882.1"/>
    <property type="molecule type" value="Genomic_DNA"/>
</dbReference>
<keyword evidence="1" id="KW-0812">Transmembrane</keyword>
<dbReference type="OrthoDB" id="1631120at2"/>
<dbReference type="InterPro" id="IPR007896">
    <property type="entry name" value="BTP_bacteria"/>
</dbReference>
<accession>A0A2N3KZ84</accession>